<reference evidence="1 2" key="1">
    <citation type="submission" date="2017-01" db="EMBL/GenBank/DDBJ databases">
        <title>Isolation and complete genomic analysis of a novel lytic bacteriophage infecting the Ralstonia solanacearum.</title>
        <authorList>
            <person name="Su J."/>
            <person name="Sun H."/>
            <person name="Liu J."/>
            <person name="Guo Z."/>
            <person name="Fan G."/>
            <person name="Gu G."/>
            <person name="Wang G."/>
        </authorList>
    </citation>
    <scope>NUCLEOTIDE SEQUENCE [LARGE SCALE GENOMIC DNA]</scope>
</reference>
<evidence type="ECO:0000313" key="1">
    <source>
        <dbReference type="EMBL" id="AQT27806.1"/>
    </source>
</evidence>
<protein>
    <submittedName>
        <fullName evidence="1">Uncharacterized protein</fullName>
    </submittedName>
</protein>
<organism evidence="1 2">
    <name type="scientific">Ralstonia phage RS-PI-1</name>
    <dbReference type="NCBI Taxonomy" id="1958965"/>
    <lineage>
        <taxon>Viruses</taxon>
        <taxon>Duplodnaviria</taxon>
        <taxon>Heunggongvirae</taxon>
        <taxon>Uroviricota</taxon>
        <taxon>Caudoviricetes</taxon>
        <taxon>Autographivirales</taxon>
        <taxon>Autonotataviridae</taxon>
        <taxon>Ampunavirus</taxon>
        <taxon>Ampunavirus RSPI1</taxon>
    </lineage>
</organism>
<keyword evidence="2" id="KW-1185">Reference proteome</keyword>
<dbReference type="KEGG" id="vg:54979930"/>
<dbReference type="EMBL" id="KY464836">
    <property type="protein sequence ID" value="AQT27806.1"/>
    <property type="molecule type" value="Genomic_DNA"/>
</dbReference>
<name>A0A1S6L1E3_9CAUD</name>
<dbReference type="GeneID" id="54979930"/>
<sequence>MDMDTILNIGLARNDGAPDNGVLRVVASLNDYGFKLLGGEVHEVTHAKGVERTLIAHVEYQHHTQYLPAAIKALSNLLAQDCIAVGYVEDGKLRGGDLFGPLAAEWAPFNPDFFVLPTN</sequence>
<proteinExistence type="predicted"/>
<dbReference type="RefSeq" id="YP_009789783.1">
    <property type="nucleotide sequence ID" value="NC_047816.1"/>
</dbReference>
<dbReference type="Proteomes" id="UP000224348">
    <property type="component" value="Segment"/>
</dbReference>
<accession>A0A1S6L1E3</accession>
<evidence type="ECO:0000313" key="2">
    <source>
        <dbReference type="Proteomes" id="UP000224348"/>
    </source>
</evidence>